<keyword evidence="2" id="KW-1185">Reference proteome</keyword>
<dbReference type="AlphaFoldDB" id="A0A0K6FS03"/>
<evidence type="ECO:0000313" key="2">
    <source>
        <dbReference type="Proteomes" id="UP000044841"/>
    </source>
</evidence>
<dbReference type="GO" id="GO:0020037">
    <property type="term" value="F:heme binding"/>
    <property type="evidence" value="ECO:0007669"/>
    <property type="project" value="InterPro"/>
</dbReference>
<dbReference type="InterPro" id="IPR001128">
    <property type="entry name" value="Cyt_P450"/>
</dbReference>
<dbReference type="GO" id="GO:0016705">
    <property type="term" value="F:oxidoreductase activity, acting on paired donors, with incorporation or reduction of molecular oxygen"/>
    <property type="evidence" value="ECO:0007669"/>
    <property type="project" value="InterPro"/>
</dbReference>
<gene>
    <name evidence="1" type="ORF">RSOLAG22IIIB_08236</name>
</gene>
<protein>
    <submittedName>
        <fullName evidence="1">Uncharacterized protein</fullName>
    </submittedName>
</protein>
<dbReference type="Pfam" id="PF00067">
    <property type="entry name" value="p450"/>
    <property type="match status" value="1"/>
</dbReference>
<sequence length="147" mass="16580">MFLLVFSLLSGSIALIALRRHRNQQLLVPLPGPPPTSYLAGHFKDMFGLHGVKFQEETLKTYGPTVRMTGVMGEQFIFSLDPDLIHTVLVRERSKFERNKGGVLMIRSLFGGGLACLRGEENRQQRKLLDPVFTGQHLLELVDCFLN</sequence>
<dbReference type="SUPFAM" id="SSF48264">
    <property type="entry name" value="Cytochrome P450"/>
    <property type="match status" value="1"/>
</dbReference>
<dbReference type="Gene3D" id="1.10.630.10">
    <property type="entry name" value="Cytochrome P450"/>
    <property type="match status" value="1"/>
</dbReference>
<dbReference type="Proteomes" id="UP000044841">
    <property type="component" value="Unassembled WGS sequence"/>
</dbReference>
<organism evidence="1 2">
    <name type="scientific">Rhizoctonia solani</name>
    <dbReference type="NCBI Taxonomy" id="456999"/>
    <lineage>
        <taxon>Eukaryota</taxon>
        <taxon>Fungi</taxon>
        <taxon>Dikarya</taxon>
        <taxon>Basidiomycota</taxon>
        <taxon>Agaricomycotina</taxon>
        <taxon>Agaricomycetes</taxon>
        <taxon>Cantharellales</taxon>
        <taxon>Ceratobasidiaceae</taxon>
        <taxon>Rhizoctonia</taxon>
    </lineage>
</organism>
<reference evidence="1 2" key="1">
    <citation type="submission" date="2015-07" db="EMBL/GenBank/DDBJ databases">
        <authorList>
            <person name="Noorani M."/>
        </authorList>
    </citation>
    <scope>NUCLEOTIDE SEQUENCE [LARGE SCALE GENOMIC DNA]</scope>
    <source>
        <strain evidence="1">BBA 69670</strain>
    </source>
</reference>
<dbReference type="InterPro" id="IPR036396">
    <property type="entry name" value="Cyt_P450_sf"/>
</dbReference>
<dbReference type="GO" id="GO:0005506">
    <property type="term" value="F:iron ion binding"/>
    <property type="evidence" value="ECO:0007669"/>
    <property type="project" value="InterPro"/>
</dbReference>
<evidence type="ECO:0000313" key="1">
    <source>
        <dbReference type="EMBL" id="CUA68983.1"/>
    </source>
</evidence>
<accession>A0A0K6FS03</accession>
<dbReference type="EMBL" id="CYGV01000624">
    <property type="protein sequence ID" value="CUA68983.1"/>
    <property type="molecule type" value="Genomic_DNA"/>
</dbReference>
<proteinExistence type="predicted"/>
<dbReference type="GO" id="GO:0004497">
    <property type="term" value="F:monooxygenase activity"/>
    <property type="evidence" value="ECO:0007669"/>
    <property type="project" value="InterPro"/>
</dbReference>
<name>A0A0K6FS03_9AGAM</name>